<sequence length="254" mass="28825">MALSVCPRWADQSKYPSSVYNSDKDDKVSLLPWINPSWPCLVSRSGVCGEKTANTSFPRCILLPSASSTSSFLHPRVLTHNQWQSYPQPSLVAVFPWLLTAFSFDLLANKDSVGSLEISLQLNALDIHIPYNETHIRVSASSHSVIPCQRPKREVILHGCFSRSIPQRMQEFAECHYWLRLATIAGLYTPLAKAVSSVWATRLEHTRPAHRAEQSPQFDTSFNASFDRSYLFLPYPQPGRWYLTLFAECYSIDK</sequence>
<gene>
    <name evidence="1" type="primary">TMEM8A_3</name>
    <name evidence="1" type="ORF">Ciccas_006941</name>
</gene>
<comment type="caution">
    <text evidence="1">The sequence shown here is derived from an EMBL/GenBank/DDBJ whole genome shotgun (WGS) entry which is preliminary data.</text>
</comment>
<evidence type="ECO:0000313" key="1">
    <source>
        <dbReference type="EMBL" id="KAL3314444.1"/>
    </source>
</evidence>
<accession>A0ABD2Q4C9</accession>
<keyword evidence="1" id="KW-0812">Transmembrane</keyword>
<protein>
    <submittedName>
        <fullName evidence="1">Transmembrane protein 8B</fullName>
    </submittedName>
</protein>
<keyword evidence="2" id="KW-1185">Reference proteome</keyword>
<dbReference type="Proteomes" id="UP001626550">
    <property type="component" value="Unassembled WGS sequence"/>
</dbReference>
<dbReference type="EMBL" id="JBJKFK010000998">
    <property type="protein sequence ID" value="KAL3314444.1"/>
    <property type="molecule type" value="Genomic_DNA"/>
</dbReference>
<evidence type="ECO:0000313" key="2">
    <source>
        <dbReference type="Proteomes" id="UP001626550"/>
    </source>
</evidence>
<reference evidence="1 2" key="1">
    <citation type="submission" date="2024-11" db="EMBL/GenBank/DDBJ databases">
        <title>Adaptive evolution of stress response genes in parasites aligns with host niche diversity.</title>
        <authorList>
            <person name="Hahn C."/>
            <person name="Resl P."/>
        </authorList>
    </citation>
    <scope>NUCLEOTIDE SEQUENCE [LARGE SCALE GENOMIC DNA]</scope>
    <source>
        <strain evidence="1">EGGRZ-B1_66</strain>
        <tissue evidence="1">Body</tissue>
    </source>
</reference>
<dbReference type="AlphaFoldDB" id="A0ABD2Q4C9"/>
<organism evidence="1 2">
    <name type="scientific">Cichlidogyrus casuarinus</name>
    <dbReference type="NCBI Taxonomy" id="1844966"/>
    <lineage>
        <taxon>Eukaryota</taxon>
        <taxon>Metazoa</taxon>
        <taxon>Spiralia</taxon>
        <taxon>Lophotrochozoa</taxon>
        <taxon>Platyhelminthes</taxon>
        <taxon>Monogenea</taxon>
        <taxon>Monopisthocotylea</taxon>
        <taxon>Dactylogyridea</taxon>
        <taxon>Ancyrocephalidae</taxon>
        <taxon>Cichlidogyrus</taxon>
    </lineage>
</organism>
<keyword evidence="1" id="KW-0472">Membrane</keyword>
<name>A0ABD2Q4C9_9PLAT</name>
<proteinExistence type="predicted"/>